<comment type="function">
    <text evidence="1">Functions as an U snRNP-specific nuclear import adapter. Involved in the trimethylguanosine (m3G)-cap-dependent nuclear import of U snRNPs. Binds specifically to the terminal m3G-cap U snRNAs.</text>
</comment>
<evidence type="ECO:0000256" key="2">
    <source>
        <dbReference type="ARBA" id="ARBA00004123"/>
    </source>
</evidence>
<dbReference type="OrthoDB" id="10003593at2759"/>
<evidence type="ECO:0000256" key="7">
    <source>
        <dbReference type="ARBA" id="ARBA00022490"/>
    </source>
</evidence>
<dbReference type="CDD" id="cd09232">
    <property type="entry name" value="Snurportin-1_C"/>
    <property type="match status" value="1"/>
</dbReference>
<evidence type="ECO:0000256" key="11">
    <source>
        <dbReference type="SAM" id="MobiDB-lite"/>
    </source>
</evidence>
<dbReference type="AlphaFoldDB" id="E0VN99"/>
<evidence type="ECO:0000256" key="5">
    <source>
        <dbReference type="ARBA" id="ARBA00016034"/>
    </source>
</evidence>
<keyword evidence="16" id="KW-1185">Reference proteome</keyword>
<dbReference type="VEuPathDB" id="VectorBase:PHUM332120"/>
<reference evidence="14" key="1">
    <citation type="submission" date="2007-04" db="EMBL/GenBank/DDBJ databases">
        <title>Annotation of Pediculus humanus corporis strain USDA.</title>
        <authorList>
            <person name="Kirkness E."/>
            <person name="Hannick L."/>
            <person name="Hass B."/>
            <person name="Bruggner R."/>
            <person name="Lawson D."/>
            <person name="Bidwell S."/>
            <person name="Joardar V."/>
            <person name="Caler E."/>
            <person name="Walenz B."/>
            <person name="Inman J."/>
            <person name="Schobel S."/>
            <person name="Galinsky K."/>
            <person name="Amedeo P."/>
            <person name="Strausberg R."/>
        </authorList>
    </citation>
    <scope>NUCLEOTIDE SEQUENCE</scope>
    <source>
        <strain evidence="14">USDA</strain>
    </source>
</reference>
<dbReference type="EMBL" id="DS235335">
    <property type="protein sequence ID" value="EEB14855.1"/>
    <property type="molecule type" value="Genomic_DNA"/>
</dbReference>
<dbReference type="Proteomes" id="UP000009046">
    <property type="component" value="Unassembled WGS sequence"/>
</dbReference>
<evidence type="ECO:0000313" key="16">
    <source>
        <dbReference type="Proteomes" id="UP000009046"/>
    </source>
</evidence>
<dbReference type="eggNOG" id="KOG3132">
    <property type="taxonomic scope" value="Eukaryota"/>
</dbReference>
<reference evidence="14" key="2">
    <citation type="submission" date="2007-04" db="EMBL/GenBank/DDBJ databases">
        <title>The genome of the human body louse.</title>
        <authorList>
            <consortium name="The Human Body Louse Genome Consortium"/>
            <person name="Kirkness E."/>
            <person name="Walenz B."/>
            <person name="Hass B."/>
            <person name="Bruggner R."/>
            <person name="Strausberg R."/>
        </authorList>
    </citation>
    <scope>NUCLEOTIDE SEQUENCE</scope>
    <source>
        <strain evidence="14">USDA</strain>
    </source>
</reference>
<dbReference type="InterPro" id="IPR047857">
    <property type="entry name" value="Snurportin1_C"/>
</dbReference>
<evidence type="ECO:0000256" key="1">
    <source>
        <dbReference type="ARBA" id="ARBA00003975"/>
    </source>
</evidence>
<dbReference type="KEGG" id="phu:Phum_PHUM332120"/>
<dbReference type="InterPro" id="IPR017336">
    <property type="entry name" value="Snurportin-1"/>
</dbReference>
<dbReference type="GO" id="GO:0003723">
    <property type="term" value="F:RNA binding"/>
    <property type="evidence" value="ECO:0007669"/>
    <property type="project" value="UniProtKB-KW"/>
</dbReference>
<feature type="domain" description="Snurportin-1 N-terminal" evidence="12">
    <location>
        <begin position="38"/>
        <end position="75"/>
    </location>
</feature>
<evidence type="ECO:0000256" key="4">
    <source>
        <dbReference type="ARBA" id="ARBA00007540"/>
    </source>
</evidence>
<proteinExistence type="inferred from homology"/>
<gene>
    <name evidence="15" type="primary">8236309</name>
    <name evidence="14" type="ORF">Phum_PHUM332120</name>
</gene>
<evidence type="ECO:0000256" key="10">
    <source>
        <dbReference type="SAM" id="Coils"/>
    </source>
</evidence>
<keyword evidence="10" id="KW-0175">Coiled coil</keyword>
<keyword evidence="7" id="KW-0963">Cytoplasm</keyword>
<keyword evidence="8" id="KW-0694">RNA-binding</keyword>
<dbReference type="EMBL" id="AAZO01003857">
    <property type="status" value="NOT_ANNOTATED_CDS"/>
    <property type="molecule type" value="Genomic_DNA"/>
</dbReference>
<dbReference type="InterPro" id="IPR024721">
    <property type="entry name" value="Snurportin-1_N"/>
</dbReference>
<evidence type="ECO:0000259" key="12">
    <source>
        <dbReference type="Pfam" id="PF11538"/>
    </source>
</evidence>
<comment type="similarity">
    <text evidence="4">Belongs to the snurportin family.</text>
</comment>
<dbReference type="Pfam" id="PF11538">
    <property type="entry name" value="Snurportin1"/>
    <property type="match status" value="1"/>
</dbReference>
<comment type="subcellular location">
    <subcellularLocation>
        <location evidence="3">Cytoplasm</location>
    </subcellularLocation>
    <subcellularLocation>
        <location evidence="2">Nucleus</location>
    </subcellularLocation>
</comment>
<reference evidence="15" key="3">
    <citation type="submission" date="2021-02" db="UniProtKB">
        <authorList>
            <consortium name="EnsemblMetazoa"/>
        </authorList>
    </citation>
    <scope>IDENTIFICATION</scope>
    <source>
        <strain evidence="15">USDA</strain>
    </source>
</reference>
<name>E0VN99_PEDHC</name>
<evidence type="ECO:0000256" key="6">
    <source>
        <dbReference type="ARBA" id="ARBA00022448"/>
    </source>
</evidence>
<evidence type="ECO:0000256" key="9">
    <source>
        <dbReference type="ARBA" id="ARBA00023242"/>
    </source>
</evidence>
<evidence type="ECO:0000256" key="3">
    <source>
        <dbReference type="ARBA" id="ARBA00004496"/>
    </source>
</evidence>
<organism>
    <name type="scientific">Pediculus humanus subsp. corporis</name>
    <name type="common">Body louse</name>
    <dbReference type="NCBI Taxonomy" id="121224"/>
    <lineage>
        <taxon>Eukaryota</taxon>
        <taxon>Metazoa</taxon>
        <taxon>Ecdysozoa</taxon>
        <taxon>Arthropoda</taxon>
        <taxon>Hexapoda</taxon>
        <taxon>Insecta</taxon>
        <taxon>Pterygota</taxon>
        <taxon>Neoptera</taxon>
        <taxon>Paraneoptera</taxon>
        <taxon>Psocodea</taxon>
        <taxon>Troctomorpha</taxon>
        <taxon>Phthiraptera</taxon>
        <taxon>Anoplura</taxon>
        <taxon>Pediculidae</taxon>
        <taxon>Pediculus</taxon>
    </lineage>
</organism>
<dbReference type="GO" id="GO:0005737">
    <property type="term" value="C:cytoplasm"/>
    <property type="evidence" value="ECO:0007669"/>
    <property type="project" value="UniProtKB-SubCell"/>
</dbReference>
<keyword evidence="9" id="KW-0539">Nucleus</keyword>
<dbReference type="FunCoup" id="E0VN99">
    <property type="interactions" value="820"/>
</dbReference>
<dbReference type="GO" id="GO:0061015">
    <property type="term" value="P:snRNA import into nucleus"/>
    <property type="evidence" value="ECO:0007669"/>
    <property type="project" value="InterPro"/>
</dbReference>
<feature type="coiled-coil region" evidence="10">
    <location>
        <begin position="48"/>
        <end position="79"/>
    </location>
</feature>
<dbReference type="Gene3D" id="3.30.470.30">
    <property type="entry name" value="DNA ligase/mRNA capping enzyme"/>
    <property type="match status" value="1"/>
</dbReference>
<dbReference type="OMA" id="NWYVVPC"/>
<keyword evidence="6" id="KW-0813">Transport</keyword>
<feature type="domain" description="Snurportin-1 m3G cap-binding" evidence="13">
    <location>
        <begin position="114"/>
        <end position="301"/>
    </location>
</feature>
<sequence>MIKILGPEELKFLYLFNTIHRKVKDQFENMSEDVNCSRKLDYKYRPKINDQEKRRLELLQNQKRKRENVLNEFRNISDTVFNDINESSLEDISFDKSMEWTETKSTTPKLKKLFMFSEWMVKVPDNLEDKWLFVLCPVGKRCLVRCSKGCTIAYGKKGQQLAKFQSALPNGSHKDYEKTKYSNSEVTILDCIWDSQSKTYYILDILSWKGQFYMDTETSFRVFWIRSKIKEMPWISERSEYNSFPFFALEYHPFNIVTLSTILANDSHFSSDYLEVDGILFYHSEAYYTPGSTPLVVWIKPFMIPEIFGINISEYHMALKPDCYIDMNHYICDFEFKEKQKKKKKYHSSKKELMDTGEQLNNTEIEMLEQ</sequence>
<dbReference type="PANTHER" id="PTHR13403:SF6">
    <property type="entry name" value="SNURPORTIN-1"/>
    <property type="match status" value="1"/>
</dbReference>
<evidence type="ECO:0000313" key="14">
    <source>
        <dbReference type="EMBL" id="EEB14855.1"/>
    </source>
</evidence>
<dbReference type="GeneID" id="8236309"/>
<dbReference type="HOGENOM" id="CLU_056809_0_0_1"/>
<dbReference type="EnsemblMetazoa" id="PHUM332120-RA">
    <property type="protein sequence ID" value="PHUM332120-PA"/>
    <property type="gene ID" value="PHUM332120"/>
</dbReference>
<dbReference type="PANTHER" id="PTHR13403">
    <property type="entry name" value="SNURPORTIN1 RNUT1 PROTEIN RNA, U TRANSPORTER 1"/>
    <property type="match status" value="1"/>
</dbReference>
<dbReference type="CTD" id="8236309"/>
<evidence type="ECO:0000313" key="15">
    <source>
        <dbReference type="EnsemblMetazoa" id="PHUM332120-PA"/>
    </source>
</evidence>
<protein>
    <recommendedName>
        <fullName evidence="5">Snurportin-1</fullName>
    </recommendedName>
</protein>
<evidence type="ECO:0000259" key="13">
    <source>
        <dbReference type="Pfam" id="PF21974"/>
    </source>
</evidence>
<dbReference type="SUPFAM" id="SSF56091">
    <property type="entry name" value="DNA ligase/mRNA capping enzyme, catalytic domain"/>
    <property type="match status" value="1"/>
</dbReference>
<dbReference type="GO" id="GO:0005634">
    <property type="term" value="C:nucleus"/>
    <property type="evidence" value="ECO:0007669"/>
    <property type="project" value="UniProtKB-SubCell"/>
</dbReference>
<evidence type="ECO:0000256" key="8">
    <source>
        <dbReference type="ARBA" id="ARBA00022884"/>
    </source>
</evidence>
<accession>E0VN99</accession>
<dbReference type="RefSeq" id="XP_002427593.1">
    <property type="nucleotide sequence ID" value="XM_002427548.1"/>
</dbReference>
<dbReference type="Pfam" id="PF21974">
    <property type="entry name" value="SPN1_m3Gcap_bd"/>
    <property type="match status" value="1"/>
</dbReference>
<feature type="region of interest" description="Disordered" evidence="11">
    <location>
        <begin position="346"/>
        <end position="370"/>
    </location>
</feature>
<dbReference type="STRING" id="121224.E0VN99"/>
<dbReference type="InParanoid" id="E0VN99"/>